<organism evidence="1 2">
    <name type="scientific">Lysinibacillus mangiferihumi</name>
    <dbReference type="NCBI Taxonomy" id="1130819"/>
    <lineage>
        <taxon>Bacteria</taxon>
        <taxon>Bacillati</taxon>
        <taxon>Bacillota</taxon>
        <taxon>Bacilli</taxon>
        <taxon>Bacillales</taxon>
        <taxon>Bacillaceae</taxon>
        <taxon>Lysinibacillus</taxon>
    </lineage>
</organism>
<reference evidence="1 2" key="1">
    <citation type="submission" date="2019-04" db="EMBL/GenBank/DDBJ databases">
        <title>Lysinibacillus genome sequencing.</title>
        <authorList>
            <person name="Dunlap C."/>
        </authorList>
    </citation>
    <scope>NUCLEOTIDE SEQUENCE [LARGE SCALE GENOMIC DNA]</scope>
    <source>
        <strain evidence="1 2">CCTCC AB 2010389</strain>
    </source>
</reference>
<evidence type="ECO:0000313" key="1">
    <source>
        <dbReference type="EMBL" id="TKI65575.1"/>
    </source>
</evidence>
<comment type="caution">
    <text evidence="1">The sequence shown here is derived from an EMBL/GenBank/DDBJ whole genome shotgun (WGS) entry which is preliminary data.</text>
</comment>
<dbReference type="SUPFAM" id="SSF56235">
    <property type="entry name" value="N-terminal nucleophile aminohydrolases (Ntn hydrolases)"/>
    <property type="match status" value="1"/>
</dbReference>
<dbReference type="InterPro" id="IPR029055">
    <property type="entry name" value="Ntn_hydrolases_N"/>
</dbReference>
<dbReference type="EMBL" id="SZPU01000062">
    <property type="protein sequence ID" value="TKI65575.1"/>
    <property type="molecule type" value="Genomic_DNA"/>
</dbReference>
<name>A0A4U2YWY6_9BACI</name>
<keyword evidence="2" id="KW-1185">Reference proteome</keyword>
<sequence length="192" mass="21185">MSFISAVAMENFVTVVADGRQSKPETKEIISENFIKVRGINDKQFIALTGDVGVAEAVFSKFSGGLFYDLKNSAELIRDELVKKIDLKLAKCNGVLGGRNQLNEIVLYTFSNDPNLSIDEYKPKASVLSNVMLSSDELTKKGFNANAAFEKIYQAKKPRTLDDVISVQAELNDIVSDLDISVNKEKTILIIT</sequence>
<dbReference type="RefSeq" id="WP_107896392.1">
    <property type="nucleotide sequence ID" value="NZ_PYWM01000020.1"/>
</dbReference>
<proteinExistence type="predicted"/>
<protein>
    <submittedName>
        <fullName evidence="1">Uncharacterized protein</fullName>
    </submittedName>
</protein>
<gene>
    <name evidence="1" type="ORF">FC756_16125</name>
</gene>
<dbReference type="Proteomes" id="UP000308744">
    <property type="component" value="Unassembled WGS sequence"/>
</dbReference>
<accession>A0A4U2YWY6</accession>
<dbReference type="AlphaFoldDB" id="A0A4U2YWY6"/>
<evidence type="ECO:0000313" key="2">
    <source>
        <dbReference type="Proteomes" id="UP000308744"/>
    </source>
</evidence>